<keyword evidence="7" id="KW-1185">Reference proteome</keyword>
<dbReference type="InterPro" id="IPR025996">
    <property type="entry name" value="MT1864/Rv1816-like_C"/>
</dbReference>
<evidence type="ECO:0000256" key="3">
    <source>
        <dbReference type="ARBA" id="ARBA00023163"/>
    </source>
</evidence>
<dbReference type="InterPro" id="IPR001647">
    <property type="entry name" value="HTH_TetR"/>
</dbReference>
<dbReference type="InterPro" id="IPR009057">
    <property type="entry name" value="Homeodomain-like_sf"/>
</dbReference>
<evidence type="ECO:0000259" key="5">
    <source>
        <dbReference type="PROSITE" id="PS50977"/>
    </source>
</evidence>
<gene>
    <name evidence="6" type="ORF">FM101_10195</name>
</gene>
<proteinExistence type="predicted"/>
<dbReference type="Gene3D" id="1.10.357.10">
    <property type="entry name" value="Tetracycline Repressor, domain 2"/>
    <property type="match status" value="1"/>
</dbReference>
<dbReference type="Pfam" id="PF13305">
    <property type="entry name" value="TetR_C_33"/>
    <property type="match status" value="1"/>
</dbReference>
<evidence type="ECO:0000313" key="7">
    <source>
        <dbReference type="Proteomes" id="UP000195913"/>
    </source>
</evidence>
<sequence length="188" mass="19485">MTHDAALRETLLGTATEQITRLGHGNLVLRDVAAAAGTSTSAIYALFGGKAQLLTAVINGAFVSFGHSQEVAAPEGMTALGRAYRDWALEHPALYGLMFGGALVAGIDCPASPDVAASALGPLHATVTATLRRSGSSQSARLATTTIWGQVHGLVSLELAQVPLPGNTAWDEAYEATLRSIVSLYGER</sequence>
<name>A0A1R4GFT7_9MICC</name>
<dbReference type="GO" id="GO:0000976">
    <property type="term" value="F:transcription cis-regulatory region binding"/>
    <property type="evidence" value="ECO:0007669"/>
    <property type="project" value="TreeGrafter"/>
</dbReference>
<dbReference type="SUPFAM" id="SSF48498">
    <property type="entry name" value="Tetracyclin repressor-like, C-terminal domain"/>
    <property type="match status" value="1"/>
</dbReference>
<dbReference type="PANTHER" id="PTHR30055">
    <property type="entry name" value="HTH-TYPE TRANSCRIPTIONAL REGULATOR RUTR"/>
    <property type="match status" value="1"/>
</dbReference>
<dbReference type="EMBL" id="FUHW01000037">
    <property type="protein sequence ID" value="SJM67056.1"/>
    <property type="molecule type" value="Genomic_DNA"/>
</dbReference>
<keyword evidence="1" id="KW-0805">Transcription regulation</keyword>
<dbReference type="SUPFAM" id="SSF46689">
    <property type="entry name" value="Homeodomain-like"/>
    <property type="match status" value="1"/>
</dbReference>
<organism evidence="6 7">
    <name type="scientific">Arthrobacter rhombi</name>
    <dbReference type="NCBI Taxonomy" id="71253"/>
    <lineage>
        <taxon>Bacteria</taxon>
        <taxon>Bacillati</taxon>
        <taxon>Actinomycetota</taxon>
        <taxon>Actinomycetes</taxon>
        <taxon>Micrococcales</taxon>
        <taxon>Micrococcaceae</taxon>
        <taxon>Arthrobacter</taxon>
    </lineage>
</organism>
<evidence type="ECO:0000313" key="6">
    <source>
        <dbReference type="EMBL" id="SJM67056.1"/>
    </source>
</evidence>
<evidence type="ECO:0000256" key="4">
    <source>
        <dbReference type="PROSITE-ProRule" id="PRU00335"/>
    </source>
</evidence>
<evidence type="ECO:0000256" key="2">
    <source>
        <dbReference type="ARBA" id="ARBA00023125"/>
    </source>
</evidence>
<dbReference type="PROSITE" id="PS50977">
    <property type="entry name" value="HTH_TETR_2"/>
    <property type="match status" value="1"/>
</dbReference>
<keyword evidence="2 4" id="KW-0238">DNA-binding</keyword>
<dbReference type="Proteomes" id="UP000195913">
    <property type="component" value="Unassembled WGS sequence"/>
</dbReference>
<feature type="DNA-binding region" description="H-T-H motif" evidence="4">
    <location>
        <begin position="28"/>
        <end position="47"/>
    </location>
</feature>
<dbReference type="GO" id="GO:0003700">
    <property type="term" value="F:DNA-binding transcription factor activity"/>
    <property type="evidence" value="ECO:0007669"/>
    <property type="project" value="TreeGrafter"/>
</dbReference>
<protein>
    <submittedName>
        <fullName evidence="6">Transcriptional regulator, TetR family</fullName>
    </submittedName>
</protein>
<feature type="domain" description="HTH tetR-type" evidence="5">
    <location>
        <begin position="5"/>
        <end position="65"/>
    </location>
</feature>
<accession>A0A1R4GFT7</accession>
<keyword evidence="3" id="KW-0804">Transcription</keyword>
<dbReference type="InterPro" id="IPR050109">
    <property type="entry name" value="HTH-type_TetR-like_transc_reg"/>
</dbReference>
<dbReference type="AlphaFoldDB" id="A0A1R4GFT7"/>
<reference evidence="6 7" key="1">
    <citation type="submission" date="2017-02" db="EMBL/GenBank/DDBJ databases">
        <authorList>
            <person name="Peterson S.W."/>
        </authorList>
    </citation>
    <scope>NUCLEOTIDE SEQUENCE [LARGE SCALE GENOMIC DNA]</scope>
    <source>
        <strain evidence="6 7">B Ar 00.02</strain>
    </source>
</reference>
<dbReference type="PANTHER" id="PTHR30055:SF209">
    <property type="entry name" value="POSSIBLE TRANSCRIPTIONAL REGULATORY PROTEIN (PROBABLY TETR-FAMILY)"/>
    <property type="match status" value="1"/>
</dbReference>
<dbReference type="Pfam" id="PF00440">
    <property type="entry name" value="TetR_N"/>
    <property type="match status" value="1"/>
</dbReference>
<evidence type="ECO:0000256" key="1">
    <source>
        <dbReference type="ARBA" id="ARBA00023015"/>
    </source>
</evidence>
<dbReference type="InterPro" id="IPR036271">
    <property type="entry name" value="Tet_transcr_reg_TetR-rel_C_sf"/>
</dbReference>